<feature type="chain" id="PRO_5004576980" evidence="3">
    <location>
        <begin position="22"/>
        <end position="365"/>
    </location>
</feature>
<dbReference type="GO" id="GO:0015562">
    <property type="term" value="F:efflux transmembrane transporter activity"/>
    <property type="evidence" value="ECO:0007669"/>
    <property type="project" value="TreeGrafter"/>
</dbReference>
<evidence type="ECO:0000256" key="2">
    <source>
        <dbReference type="SAM" id="Coils"/>
    </source>
</evidence>
<evidence type="ECO:0000259" key="5">
    <source>
        <dbReference type="Pfam" id="PF25954"/>
    </source>
</evidence>
<dbReference type="Proteomes" id="UP000015527">
    <property type="component" value="Unassembled WGS sequence"/>
</dbReference>
<feature type="coiled-coil region" evidence="2">
    <location>
        <begin position="98"/>
        <end position="166"/>
    </location>
</feature>
<feature type="domain" description="CusB-like beta-barrel" evidence="5">
    <location>
        <begin position="215"/>
        <end position="288"/>
    </location>
</feature>
<dbReference type="Gene3D" id="2.40.50.100">
    <property type="match status" value="1"/>
</dbReference>
<dbReference type="PATRIC" id="fig|1096930.3.peg.478"/>
<dbReference type="InterPro" id="IPR006143">
    <property type="entry name" value="RND_pump_MFP"/>
</dbReference>
<dbReference type="AlphaFoldDB" id="T0I4H5"/>
<keyword evidence="7" id="KW-1185">Reference proteome</keyword>
<dbReference type="EMBL" id="ATHL01000019">
    <property type="protein sequence ID" value="EQB19293.1"/>
    <property type="molecule type" value="Genomic_DNA"/>
</dbReference>
<reference evidence="6 7" key="1">
    <citation type="journal article" date="2013" name="Genome Announc.">
        <title>Genome Sequence of Novosphingobium lindaniclasticum LE124T, Isolated from a Hexachlorocyclohexane Dumpsite.</title>
        <authorList>
            <person name="Saxena A."/>
            <person name="Nayyar N."/>
            <person name="Sangwan N."/>
            <person name="Kumari R."/>
            <person name="Khurana J.P."/>
            <person name="Lal R."/>
        </authorList>
    </citation>
    <scope>NUCLEOTIDE SEQUENCE [LARGE SCALE GENOMIC DNA]</scope>
    <source>
        <strain evidence="6 7">LE124</strain>
    </source>
</reference>
<dbReference type="InterPro" id="IPR058792">
    <property type="entry name" value="Beta-barrel_RND_2"/>
</dbReference>
<protein>
    <submittedName>
        <fullName evidence="6">Uncharacterized protein</fullName>
    </submittedName>
</protein>
<evidence type="ECO:0000313" key="6">
    <source>
        <dbReference type="EMBL" id="EQB19293.1"/>
    </source>
</evidence>
<comment type="caution">
    <text evidence="6">The sequence shown here is derived from an EMBL/GenBank/DDBJ whole genome shotgun (WGS) entry which is preliminary data.</text>
</comment>
<feature type="domain" description="Multidrug resistance protein MdtA-like barrel-sandwich hybrid" evidence="4">
    <location>
        <begin position="52"/>
        <end position="204"/>
    </location>
</feature>
<keyword evidence="2" id="KW-0175">Coiled coil</keyword>
<dbReference type="SUPFAM" id="SSF111369">
    <property type="entry name" value="HlyD-like secretion proteins"/>
    <property type="match status" value="1"/>
</dbReference>
<dbReference type="InterPro" id="IPR058625">
    <property type="entry name" value="MdtA-like_BSH"/>
</dbReference>
<dbReference type="Gene3D" id="1.10.287.470">
    <property type="entry name" value="Helix hairpin bin"/>
    <property type="match status" value="1"/>
</dbReference>
<dbReference type="Gene3D" id="2.40.420.20">
    <property type="match status" value="1"/>
</dbReference>
<comment type="similarity">
    <text evidence="1">Belongs to the membrane fusion protein (MFP) (TC 8.A.1) family.</text>
</comment>
<name>T0I4H5_9SPHN</name>
<sequence length="365" mass="38428">MALLALAAVASVMLLVRFLTGTDSPYYTALVERGDVVPLISEQGTIHGSGEVALAATLDGTVTAEGVPAGGRVEEGQVLATIDAEPLRSTLAADRSLVAAAEADLAAARAARDEAAAKLGRFEDVWRRSGHRVPAINELESARSAVARATREVAAAQARISAERSRLKADSEKLAAAVVRAPFTGFVVDRNISTGQRVRAGMRLFTLAASDETLEIEVPLAKAGNAQIAAGTVARVRLDAMPDTVQQATLARILLDRADAPGSRRAAFALENPPETVRPGMAATVEIALPARKGVMLVPDGALTFDPENSADRSRARIYLVSPDGEPRRVYVSTGAGDGKRTEVFANDLKPGDEVIIGWRNPPSR</sequence>
<evidence type="ECO:0000256" key="3">
    <source>
        <dbReference type="SAM" id="SignalP"/>
    </source>
</evidence>
<dbReference type="NCBIfam" id="TIGR01730">
    <property type="entry name" value="RND_mfp"/>
    <property type="match status" value="1"/>
</dbReference>
<evidence type="ECO:0000256" key="1">
    <source>
        <dbReference type="ARBA" id="ARBA00009477"/>
    </source>
</evidence>
<evidence type="ECO:0000313" key="7">
    <source>
        <dbReference type="Proteomes" id="UP000015527"/>
    </source>
</evidence>
<dbReference type="Pfam" id="PF25917">
    <property type="entry name" value="BSH_RND"/>
    <property type="match status" value="1"/>
</dbReference>
<dbReference type="Gene3D" id="2.40.30.170">
    <property type="match status" value="1"/>
</dbReference>
<dbReference type="eggNOG" id="COG0845">
    <property type="taxonomic scope" value="Bacteria"/>
</dbReference>
<gene>
    <name evidence="6" type="ORF">L284_02445</name>
</gene>
<evidence type="ECO:0000259" key="4">
    <source>
        <dbReference type="Pfam" id="PF25917"/>
    </source>
</evidence>
<organism evidence="6 7">
    <name type="scientific">Novosphingobium lindaniclasticum LE124</name>
    <dbReference type="NCBI Taxonomy" id="1096930"/>
    <lineage>
        <taxon>Bacteria</taxon>
        <taxon>Pseudomonadati</taxon>
        <taxon>Pseudomonadota</taxon>
        <taxon>Alphaproteobacteria</taxon>
        <taxon>Sphingomonadales</taxon>
        <taxon>Sphingomonadaceae</taxon>
        <taxon>Novosphingobium</taxon>
    </lineage>
</organism>
<dbReference type="PANTHER" id="PTHR30469">
    <property type="entry name" value="MULTIDRUG RESISTANCE PROTEIN MDTA"/>
    <property type="match status" value="1"/>
</dbReference>
<proteinExistence type="inferred from homology"/>
<keyword evidence="3" id="KW-0732">Signal</keyword>
<dbReference type="Pfam" id="PF25954">
    <property type="entry name" value="Beta-barrel_RND_2"/>
    <property type="match status" value="1"/>
</dbReference>
<accession>T0I4H5</accession>
<feature type="signal peptide" evidence="3">
    <location>
        <begin position="1"/>
        <end position="21"/>
    </location>
</feature>
<dbReference type="PANTHER" id="PTHR30469:SF15">
    <property type="entry name" value="HLYD FAMILY OF SECRETION PROTEINS"/>
    <property type="match status" value="1"/>
</dbReference>
<dbReference type="GO" id="GO:1990281">
    <property type="term" value="C:efflux pump complex"/>
    <property type="evidence" value="ECO:0007669"/>
    <property type="project" value="TreeGrafter"/>
</dbReference>